<dbReference type="InterPro" id="IPR029069">
    <property type="entry name" value="HotDog_dom_sf"/>
</dbReference>
<dbReference type="KEGG" id="jda:BW727_100591"/>
<reference evidence="4 5" key="1">
    <citation type="journal article" date="2014" name="Int. J. Syst. Evol. Microbiol.">
        <title>Jeotgalibaca dankookensis gen. nov., sp. nov., a member of the family Carnobacteriaceae, isolated from seujeot (Korean traditional food).</title>
        <authorList>
            <person name="Lee D.G."/>
            <person name="Trujillo M.E."/>
            <person name="Kang H."/>
            <person name="Ahn T.Y."/>
        </authorList>
    </citation>
    <scope>NUCLEOTIDE SEQUENCE [LARGE SCALE GENOMIC DNA]</scope>
    <source>
        <strain evidence="4 5">EX-07</strain>
    </source>
</reference>
<dbReference type="STRING" id="708126.BW727_100591"/>
<dbReference type="Proteomes" id="UP000188993">
    <property type="component" value="Chromosome"/>
</dbReference>
<evidence type="ECO:0000256" key="2">
    <source>
        <dbReference type="PROSITE-ProRule" id="PRU00703"/>
    </source>
</evidence>
<dbReference type="SMART" id="SM00116">
    <property type="entry name" value="CBS"/>
    <property type="match status" value="2"/>
</dbReference>
<accession>A0A1S6IN53</accession>
<dbReference type="GO" id="GO:0004427">
    <property type="term" value="F:inorganic diphosphate phosphatase activity"/>
    <property type="evidence" value="ECO:0007669"/>
    <property type="project" value="UniProtKB-EC"/>
</dbReference>
<dbReference type="Pfam" id="PF00571">
    <property type="entry name" value="CBS"/>
    <property type="match status" value="2"/>
</dbReference>
<dbReference type="InterPro" id="IPR028979">
    <property type="entry name" value="Ser_kin/Pase_Hpr-like_N_sf"/>
</dbReference>
<dbReference type="InterPro" id="IPR036388">
    <property type="entry name" value="WH-like_DNA-bd_sf"/>
</dbReference>
<dbReference type="Gene3D" id="3.40.1390.20">
    <property type="entry name" value="HprK N-terminal domain-like"/>
    <property type="match status" value="1"/>
</dbReference>
<dbReference type="SUPFAM" id="SSF54631">
    <property type="entry name" value="CBS-domain pair"/>
    <property type="match status" value="1"/>
</dbReference>
<dbReference type="OrthoDB" id="1790451at2"/>
<dbReference type="RefSeq" id="WP_062472299.1">
    <property type="nucleotide sequence ID" value="NZ_BBYN01000044.1"/>
</dbReference>
<gene>
    <name evidence="4" type="ORF">BW727_100591</name>
</gene>
<dbReference type="CDD" id="cd03440">
    <property type="entry name" value="hot_dog"/>
    <property type="match status" value="1"/>
</dbReference>
<dbReference type="AlphaFoldDB" id="A0A1S6IN53"/>
<dbReference type="SUPFAM" id="SSF75138">
    <property type="entry name" value="HprK N-terminal domain-like"/>
    <property type="match status" value="1"/>
</dbReference>
<dbReference type="InterPro" id="IPR051257">
    <property type="entry name" value="Diverse_CBS-Domain"/>
</dbReference>
<feature type="domain" description="CBS" evidence="3">
    <location>
        <begin position="256"/>
        <end position="314"/>
    </location>
</feature>
<sequence length="443" mass="49577">MVTKHEQIIQYIETLPVGEKLSVRSIAKNMRMSEGTAYRAIKEAENNGLVSTIERVGTIRIERKNKDNIETLSFGQIANIIEGDILGGHQGLDKTLSKFIIGAMQQEAMGRYISPGSLMIVGNRNNIQRYALENGAAVLITGGFETENEIIDLANQLEMPILRTTYDTFTVATMINRALTDQLIKKDIMVVGDIYTPLEETSYLTAEHTILDYQHLNTQSKHSRFPVVNHNMRLIGVITAKDTLGKSDTLNMERVMTKDPIFAKEHMSVASIAHQMIWDGLEVMPVVKDNLQLLGIISRQDVMKAMQVAQRQPQIGNTIEDQILEGLEVSANANKNDSKSAPTYQFKVTPQMTDNLGTVSFGVLCEVIASVSKKALYHIQKRSAVIEQIDVHYFKMIQIESVIEIKTAVFEVGRRSSKLDVEIYLENSIVAKALVVCQMMEQT</sequence>
<dbReference type="Gene3D" id="1.10.10.10">
    <property type="entry name" value="Winged helix-like DNA-binding domain superfamily/Winged helix DNA-binding domain"/>
    <property type="match status" value="1"/>
</dbReference>
<proteinExistence type="predicted"/>
<organism evidence="4 5">
    <name type="scientific">Jeotgalibaca dankookensis</name>
    <dbReference type="NCBI Taxonomy" id="708126"/>
    <lineage>
        <taxon>Bacteria</taxon>
        <taxon>Bacillati</taxon>
        <taxon>Bacillota</taxon>
        <taxon>Bacilli</taxon>
        <taxon>Lactobacillales</taxon>
        <taxon>Carnobacteriaceae</taxon>
        <taxon>Jeotgalibaca</taxon>
    </lineage>
</organism>
<dbReference type="PROSITE" id="PS51371">
    <property type="entry name" value="CBS"/>
    <property type="match status" value="1"/>
</dbReference>
<dbReference type="Pfam" id="PF07085">
    <property type="entry name" value="DRTGG"/>
    <property type="match status" value="1"/>
</dbReference>
<dbReference type="EC" id="3.6.1.1" evidence="4"/>
<dbReference type="InterPro" id="IPR046342">
    <property type="entry name" value="CBS_dom_sf"/>
</dbReference>
<dbReference type="CDD" id="cd04596">
    <property type="entry name" value="CBS_pair_DRTGG_assoc"/>
    <property type="match status" value="1"/>
</dbReference>
<dbReference type="PANTHER" id="PTHR43080:SF2">
    <property type="entry name" value="CBS DOMAIN-CONTAINING PROTEIN"/>
    <property type="match status" value="1"/>
</dbReference>
<dbReference type="InterPro" id="IPR036390">
    <property type="entry name" value="WH_DNA-bd_sf"/>
</dbReference>
<protein>
    <submittedName>
        <fullName evidence="4">Cobalt-dependent inorganic pyrophosphatase</fullName>
        <ecNumber evidence="4">3.6.1.1</ecNumber>
    </submittedName>
</protein>
<dbReference type="InterPro" id="IPR006683">
    <property type="entry name" value="Thioestr_dom"/>
</dbReference>
<dbReference type="SUPFAM" id="SSF46785">
    <property type="entry name" value="Winged helix' DNA-binding domain"/>
    <property type="match status" value="1"/>
</dbReference>
<dbReference type="Gene3D" id="3.10.580.10">
    <property type="entry name" value="CBS-domain"/>
    <property type="match status" value="1"/>
</dbReference>
<evidence type="ECO:0000313" key="4">
    <source>
        <dbReference type="EMBL" id="AQS52984.1"/>
    </source>
</evidence>
<dbReference type="InterPro" id="IPR000644">
    <property type="entry name" value="CBS_dom"/>
</dbReference>
<dbReference type="InterPro" id="IPR010766">
    <property type="entry name" value="DRTGG"/>
</dbReference>
<keyword evidence="4" id="KW-0378">Hydrolase</keyword>
<dbReference type="Pfam" id="PF03061">
    <property type="entry name" value="4HBT"/>
    <property type="match status" value="1"/>
</dbReference>
<evidence type="ECO:0000313" key="5">
    <source>
        <dbReference type="Proteomes" id="UP000188993"/>
    </source>
</evidence>
<evidence type="ECO:0000259" key="3">
    <source>
        <dbReference type="PROSITE" id="PS51371"/>
    </source>
</evidence>
<dbReference type="SUPFAM" id="SSF54637">
    <property type="entry name" value="Thioesterase/thiol ester dehydrase-isomerase"/>
    <property type="match status" value="1"/>
</dbReference>
<dbReference type="Gene3D" id="3.10.129.10">
    <property type="entry name" value="Hotdog Thioesterase"/>
    <property type="match status" value="1"/>
</dbReference>
<keyword evidence="5" id="KW-1185">Reference proteome</keyword>
<dbReference type="EMBL" id="CP019728">
    <property type="protein sequence ID" value="AQS52984.1"/>
    <property type="molecule type" value="Genomic_DNA"/>
</dbReference>
<name>A0A1S6IN53_9LACT</name>
<keyword evidence="1 2" id="KW-0129">CBS domain</keyword>
<evidence type="ECO:0000256" key="1">
    <source>
        <dbReference type="ARBA" id="ARBA00023122"/>
    </source>
</evidence>
<dbReference type="PANTHER" id="PTHR43080">
    <property type="entry name" value="CBS DOMAIN-CONTAINING PROTEIN CBSX3, MITOCHONDRIAL"/>
    <property type="match status" value="1"/>
</dbReference>